<dbReference type="InterPro" id="IPR014190">
    <property type="entry name" value="PTGR1"/>
</dbReference>
<dbReference type="SUPFAM" id="SSF50129">
    <property type="entry name" value="GroES-like"/>
    <property type="match status" value="6"/>
</dbReference>
<comment type="catalytic activity">
    <reaction evidence="21">
        <text>decanal + NADP(+) = (2E)-decenal + NADPH + H(+)</text>
        <dbReference type="Rhea" id="RHEA:50612"/>
        <dbReference type="ChEBI" id="CHEBI:15378"/>
        <dbReference type="ChEBI" id="CHEBI:31457"/>
        <dbReference type="ChEBI" id="CHEBI:57783"/>
        <dbReference type="ChEBI" id="CHEBI:58349"/>
        <dbReference type="ChEBI" id="CHEBI:133455"/>
    </reaction>
    <physiologicalReaction direction="right-to-left" evidence="21">
        <dbReference type="Rhea" id="RHEA:50614"/>
    </physiologicalReaction>
</comment>
<comment type="catalytic activity">
    <reaction evidence="34">
        <text>hexanal + NADP(+) = (E)-hex-2-enal + NADPH + H(+)</text>
        <dbReference type="Rhea" id="RHEA:50776"/>
        <dbReference type="ChEBI" id="CHEBI:15378"/>
        <dbReference type="ChEBI" id="CHEBI:28913"/>
        <dbReference type="ChEBI" id="CHEBI:57783"/>
        <dbReference type="ChEBI" id="CHEBI:58349"/>
        <dbReference type="ChEBI" id="CHEBI:88528"/>
    </reaction>
    <physiologicalReaction direction="right-to-left" evidence="34">
        <dbReference type="Rhea" id="RHEA:50778"/>
    </physiologicalReaction>
</comment>
<evidence type="ECO:0000256" key="13">
    <source>
        <dbReference type="ARBA" id="ARBA00023002"/>
    </source>
</evidence>
<evidence type="ECO:0000313" key="37">
    <source>
        <dbReference type="Proteomes" id="UP000030742"/>
    </source>
</evidence>
<comment type="catalytic activity">
    <reaction evidence="33">
        <text>an n-alkanal + NADP(+) = an alk-2-enal + NADPH + H(+)</text>
        <dbReference type="Rhea" id="RHEA:13737"/>
        <dbReference type="ChEBI" id="CHEBI:12834"/>
        <dbReference type="ChEBI" id="CHEBI:13757"/>
        <dbReference type="ChEBI" id="CHEBI:15378"/>
        <dbReference type="ChEBI" id="CHEBI:57783"/>
        <dbReference type="ChEBI" id="CHEBI:58349"/>
        <dbReference type="EC" id="1.3.1.74"/>
    </reaction>
    <physiologicalReaction direction="right-to-left" evidence="33">
        <dbReference type="Rhea" id="RHEA:13739"/>
    </physiologicalReaction>
</comment>
<dbReference type="FunFam" id="3.40.50.720:FF:000121">
    <property type="entry name" value="Prostaglandin reductase 2"/>
    <property type="match status" value="3"/>
</dbReference>
<evidence type="ECO:0000256" key="22">
    <source>
        <dbReference type="ARBA" id="ARBA00047742"/>
    </source>
</evidence>
<evidence type="ECO:0000256" key="17">
    <source>
        <dbReference type="ARBA" id="ARBA00032255"/>
    </source>
</evidence>
<evidence type="ECO:0000256" key="33">
    <source>
        <dbReference type="ARBA" id="ARBA00049179"/>
    </source>
</evidence>
<feature type="domain" description="Enoyl reductase (ER)" evidence="35">
    <location>
        <begin position="681"/>
        <end position="997"/>
    </location>
</feature>
<comment type="catalytic activity">
    <reaction evidence="20">
        <text>octanal + NADP(+) = (2E)-octenal + NADPH + H(+)</text>
        <dbReference type="Rhea" id="RHEA:50780"/>
        <dbReference type="ChEBI" id="CHEBI:15378"/>
        <dbReference type="ChEBI" id="CHEBI:17935"/>
        <dbReference type="ChEBI" id="CHEBI:57783"/>
        <dbReference type="ChEBI" id="CHEBI:58349"/>
        <dbReference type="ChEBI" id="CHEBI:61748"/>
    </reaction>
    <physiologicalReaction direction="right-to-left" evidence="20">
        <dbReference type="Rhea" id="RHEA:50782"/>
    </physiologicalReaction>
</comment>
<dbReference type="EMBL" id="KB632012">
    <property type="protein sequence ID" value="ERL87999.1"/>
    <property type="molecule type" value="Genomic_DNA"/>
</dbReference>
<comment type="catalytic activity">
    <reaction evidence="22">
        <text>pentan-2-one + NADP(+) = (E)-pent-3-en-2-one + NADPH + H(+)</text>
        <dbReference type="Rhea" id="RHEA:50788"/>
        <dbReference type="ChEBI" id="CHEBI:15378"/>
        <dbReference type="ChEBI" id="CHEBI:16472"/>
        <dbReference type="ChEBI" id="CHEBI:57783"/>
        <dbReference type="ChEBI" id="CHEBI:58349"/>
        <dbReference type="ChEBI" id="CHEBI:145276"/>
    </reaction>
    <physiologicalReaction direction="right-to-left" evidence="22">
        <dbReference type="Rhea" id="RHEA:50790"/>
    </physiologicalReaction>
</comment>
<dbReference type="GO" id="GO:0006693">
    <property type="term" value="P:prostaglandin metabolic process"/>
    <property type="evidence" value="ECO:0007669"/>
    <property type="project" value="UniProtKB-KW"/>
</dbReference>
<evidence type="ECO:0000256" key="5">
    <source>
        <dbReference type="ARBA" id="ARBA00012410"/>
    </source>
</evidence>
<evidence type="ECO:0000256" key="28">
    <source>
        <dbReference type="ARBA" id="ARBA00048387"/>
    </source>
</evidence>
<dbReference type="SMART" id="SM00829">
    <property type="entry name" value="PKS_ER"/>
    <property type="match status" value="1"/>
</dbReference>
<comment type="catalytic activity">
    <reaction evidence="25">
        <text>dodecanal + NADP(+) = (2E)-dodecenal + NADPH + H(+)</text>
        <dbReference type="Rhea" id="RHEA:50784"/>
        <dbReference type="ChEBI" id="CHEBI:15378"/>
        <dbReference type="ChEBI" id="CHEBI:27836"/>
        <dbReference type="ChEBI" id="CHEBI:57783"/>
        <dbReference type="ChEBI" id="CHEBI:58349"/>
        <dbReference type="ChEBI" id="CHEBI:133741"/>
    </reaction>
    <physiologicalReaction direction="right-to-left" evidence="25">
        <dbReference type="Rhea" id="RHEA:50786"/>
    </physiologicalReaction>
</comment>
<dbReference type="Gene3D" id="3.90.180.10">
    <property type="entry name" value="Medium-chain alcohol dehydrogenases, catalytic domain"/>
    <property type="match status" value="3"/>
</dbReference>
<comment type="catalytic activity">
    <reaction evidence="23">
        <text>leukotriene B4 + NADP(+) = 12-oxo-leukotriene B4 + NADPH + H(+)</text>
        <dbReference type="Rhea" id="RHEA:50608"/>
        <dbReference type="ChEBI" id="CHEBI:15378"/>
        <dbReference type="ChEBI" id="CHEBI:57461"/>
        <dbReference type="ChEBI" id="CHEBI:57783"/>
        <dbReference type="ChEBI" id="CHEBI:58349"/>
        <dbReference type="ChEBI" id="CHEBI:133309"/>
    </reaction>
    <physiologicalReaction direction="left-to-right" evidence="23">
        <dbReference type="Rhea" id="RHEA:50609"/>
    </physiologicalReaction>
</comment>
<comment type="subcellular location">
    <subcellularLocation>
        <location evidence="1">Cytoplasm</location>
    </subcellularLocation>
</comment>
<comment type="subunit">
    <text evidence="3">Monomer or homodimer.</text>
</comment>
<evidence type="ECO:0000256" key="12">
    <source>
        <dbReference type="ARBA" id="ARBA00022990"/>
    </source>
</evidence>
<dbReference type="InterPro" id="IPR020843">
    <property type="entry name" value="ER"/>
</dbReference>
<comment type="catalytic activity">
    <reaction evidence="31">
        <text>(5S,12S)-dihydroxy-(6E,10E,12E,14Z)-eicosatetraenoate + NADP(+) = 12-oxo-(5S)-hydroxy-(6E,8E,10E,14Z)-eicosatetraenoate + NADPH + H(+)</text>
        <dbReference type="Rhea" id="RHEA:51212"/>
        <dbReference type="ChEBI" id="CHEBI:15378"/>
        <dbReference type="ChEBI" id="CHEBI:57783"/>
        <dbReference type="ChEBI" id="CHEBI:58349"/>
        <dbReference type="ChEBI" id="CHEBI:133974"/>
        <dbReference type="ChEBI" id="CHEBI:133975"/>
    </reaction>
    <physiologicalReaction direction="left-to-right" evidence="31">
        <dbReference type="Rhea" id="RHEA:51213"/>
    </physiologicalReaction>
</comment>
<evidence type="ECO:0000256" key="32">
    <source>
        <dbReference type="ARBA" id="ARBA00049070"/>
    </source>
</evidence>
<dbReference type="OrthoDB" id="809632at2759"/>
<dbReference type="SUPFAM" id="SSF51735">
    <property type="entry name" value="NAD(P)-binding Rossmann-fold domains"/>
    <property type="match status" value="3"/>
</dbReference>
<evidence type="ECO:0000256" key="8">
    <source>
        <dbReference type="ARBA" id="ARBA00022501"/>
    </source>
</evidence>
<dbReference type="PANTHER" id="PTHR43205:SF7">
    <property type="entry name" value="PROSTAGLANDIN REDUCTASE 1"/>
    <property type="match status" value="1"/>
</dbReference>
<dbReference type="PANTHER" id="PTHR43205">
    <property type="entry name" value="PROSTAGLANDIN REDUCTASE"/>
    <property type="match status" value="1"/>
</dbReference>
<evidence type="ECO:0000256" key="10">
    <source>
        <dbReference type="ARBA" id="ARBA00022832"/>
    </source>
</evidence>
<evidence type="ECO:0000256" key="20">
    <source>
        <dbReference type="ARBA" id="ARBA00047461"/>
    </source>
</evidence>
<evidence type="ECO:0000256" key="18">
    <source>
        <dbReference type="ARBA" id="ARBA00032297"/>
    </source>
</evidence>
<dbReference type="Proteomes" id="UP000030742">
    <property type="component" value="Unassembled WGS sequence"/>
</dbReference>
<comment type="catalytic activity">
    <reaction evidence="28">
        <text>4-hydroxynonanal + NADP(+) = (E)-4-hydroxynon-2-enal + NADPH + H(+)</text>
        <dbReference type="Rhea" id="RHEA:64736"/>
        <dbReference type="ChEBI" id="CHEBI:15378"/>
        <dbReference type="ChEBI" id="CHEBI:57783"/>
        <dbReference type="ChEBI" id="CHEBI:58349"/>
        <dbReference type="ChEBI" id="CHEBI:58968"/>
        <dbReference type="ChEBI" id="CHEBI:156112"/>
    </reaction>
    <physiologicalReaction direction="right-to-left" evidence="28">
        <dbReference type="Rhea" id="RHEA:64738"/>
    </physiologicalReaction>
</comment>
<dbReference type="Pfam" id="PF16884">
    <property type="entry name" value="ADH_N_2"/>
    <property type="match status" value="2"/>
</dbReference>
<evidence type="ECO:0000256" key="15">
    <source>
        <dbReference type="ARBA" id="ARBA00023278"/>
    </source>
</evidence>
<dbReference type="InterPro" id="IPR041694">
    <property type="entry name" value="ADH_N_2"/>
</dbReference>
<keyword evidence="13" id="KW-0560">Oxidoreductase</keyword>
<dbReference type="CDD" id="cd08294">
    <property type="entry name" value="leukotriene_B4_DH_like"/>
    <property type="match status" value="3"/>
</dbReference>
<keyword evidence="14" id="KW-0443">Lipid metabolism</keyword>
<keyword evidence="10" id="KW-0276">Fatty acid metabolism</keyword>
<comment type="catalytic activity">
    <reaction evidence="29">
        <text>20-hydroxy-leukotriene B4 + NADP(+) = 12-oxo-20-hydroxy-leukotriene B4 + NADPH + H(+)</text>
        <dbReference type="Rhea" id="RHEA:51208"/>
        <dbReference type="ChEBI" id="CHEBI:15378"/>
        <dbReference type="ChEBI" id="CHEBI:57460"/>
        <dbReference type="ChEBI" id="CHEBI:57783"/>
        <dbReference type="ChEBI" id="CHEBI:58349"/>
        <dbReference type="ChEBI" id="CHEBI:133346"/>
    </reaction>
    <physiologicalReaction direction="left-to-right" evidence="29">
        <dbReference type="Rhea" id="RHEA:51209"/>
    </physiologicalReaction>
</comment>
<evidence type="ECO:0000256" key="34">
    <source>
        <dbReference type="ARBA" id="ARBA00049368"/>
    </source>
</evidence>
<keyword evidence="7" id="KW-0963">Cytoplasm</keyword>
<keyword evidence="15" id="KW-0379">Hydroxylation</keyword>
<reference evidence="36 37" key="1">
    <citation type="journal article" date="2013" name="Genome Biol.">
        <title>Draft genome of the mountain pine beetle, Dendroctonus ponderosae Hopkins, a major forest pest.</title>
        <authorList>
            <person name="Keeling C.I."/>
            <person name="Yuen M.M."/>
            <person name="Liao N.Y."/>
            <person name="Docking T.R."/>
            <person name="Chan S.K."/>
            <person name="Taylor G.A."/>
            <person name="Palmquist D.L."/>
            <person name="Jackman S.D."/>
            <person name="Nguyen A."/>
            <person name="Li M."/>
            <person name="Henderson H."/>
            <person name="Janes J.K."/>
            <person name="Zhao Y."/>
            <person name="Pandoh P."/>
            <person name="Moore R."/>
            <person name="Sperling F.A."/>
            <person name="Huber D.P."/>
            <person name="Birol I."/>
            <person name="Jones S.J."/>
            <person name="Bohlmann J."/>
        </authorList>
    </citation>
    <scope>NUCLEOTIDE SEQUENCE</scope>
</reference>
<dbReference type="GO" id="GO:0032440">
    <property type="term" value="F:2-alkenal reductase [NAD(P)H] activity"/>
    <property type="evidence" value="ECO:0007669"/>
    <property type="project" value="UniProtKB-EC"/>
</dbReference>
<evidence type="ECO:0000256" key="6">
    <source>
        <dbReference type="ARBA" id="ARBA00020651"/>
    </source>
</evidence>
<evidence type="ECO:0000256" key="23">
    <source>
        <dbReference type="ARBA" id="ARBA00047871"/>
    </source>
</evidence>
<keyword evidence="8" id="KW-0644">Prostaglandin metabolism</keyword>
<keyword evidence="12" id="KW-0007">Acetylation</keyword>
<evidence type="ECO:0000256" key="29">
    <source>
        <dbReference type="ARBA" id="ARBA00048591"/>
    </source>
</evidence>
<feature type="non-terminal residue" evidence="36">
    <location>
        <position position="1"/>
    </location>
</feature>
<dbReference type="InterPro" id="IPR013149">
    <property type="entry name" value="ADH-like_C"/>
</dbReference>
<dbReference type="GO" id="GO:0047522">
    <property type="term" value="F:15-oxoprostaglandin 13-reductase [NAD(P)+] activity"/>
    <property type="evidence" value="ECO:0007669"/>
    <property type="project" value="UniProtKB-EC"/>
</dbReference>
<proteinExistence type="inferred from homology"/>
<comment type="catalytic activity">
    <reaction evidence="30">
        <text>6-trans-leukotriene B4 + NADP(+) = 12-oxo-(5S)-hydroxy-(6E,8E,10E,14Z)-eicosatetraenoate + NADPH + H(+)</text>
        <dbReference type="Rhea" id="RHEA:51204"/>
        <dbReference type="ChEBI" id="CHEBI:15378"/>
        <dbReference type="ChEBI" id="CHEBI:57783"/>
        <dbReference type="ChEBI" id="CHEBI:58349"/>
        <dbReference type="ChEBI" id="CHEBI:90723"/>
        <dbReference type="ChEBI" id="CHEBI:133974"/>
    </reaction>
    <physiologicalReaction direction="left-to-right" evidence="30">
        <dbReference type="Rhea" id="RHEA:51205"/>
    </physiologicalReaction>
</comment>
<evidence type="ECO:0000256" key="30">
    <source>
        <dbReference type="ARBA" id="ARBA00048953"/>
    </source>
</evidence>
<protein>
    <recommendedName>
        <fullName evidence="6">Prostaglandin reductase 1</fullName>
        <ecNumber evidence="4">1.3.1.48</ecNumber>
        <ecNumber evidence="5">1.3.1.74</ecNumber>
    </recommendedName>
    <alternativeName>
        <fullName evidence="19">15-oxoprostaglandin 13-reductase</fullName>
    </alternativeName>
    <alternativeName>
        <fullName evidence="17">Dithiolethione-inducible gene 1 protein</fullName>
    </alternativeName>
    <alternativeName>
        <fullName evidence="16">Leukotriene B4 12-hydroxydehydrogenase</fullName>
    </alternativeName>
    <alternativeName>
        <fullName evidence="18">NAD(P)H-dependent alkenal/one oxidoreductase</fullName>
    </alternativeName>
</protein>
<dbReference type="AlphaFoldDB" id="U4U2A6"/>
<keyword evidence="11" id="KW-0521">NADP</keyword>
<evidence type="ECO:0000256" key="9">
    <source>
        <dbReference type="ARBA" id="ARBA00022553"/>
    </source>
</evidence>
<comment type="catalytic activity">
    <reaction evidence="27">
        <text>13,14-dihydro-15-oxo-PGF2alpha + NADP(+) = 15-oxoprostaglandin F2alpha + NADPH + H(+)</text>
        <dbReference type="Rhea" id="RHEA:50588"/>
        <dbReference type="ChEBI" id="CHEBI:15378"/>
        <dbReference type="ChEBI" id="CHEBI:57783"/>
        <dbReference type="ChEBI" id="CHEBI:58349"/>
        <dbReference type="ChEBI" id="CHEBI:133374"/>
        <dbReference type="ChEBI" id="CHEBI:133409"/>
    </reaction>
    <physiologicalReaction direction="right-to-left" evidence="27">
        <dbReference type="Rhea" id="RHEA:50590"/>
    </physiologicalReaction>
</comment>
<name>U4U2A6_DENPD</name>
<evidence type="ECO:0000256" key="27">
    <source>
        <dbReference type="ARBA" id="ARBA00048290"/>
    </source>
</evidence>
<dbReference type="InterPro" id="IPR011032">
    <property type="entry name" value="GroES-like_sf"/>
</dbReference>
<evidence type="ECO:0000313" key="36">
    <source>
        <dbReference type="EMBL" id="ERL87999.1"/>
    </source>
</evidence>
<evidence type="ECO:0000256" key="11">
    <source>
        <dbReference type="ARBA" id="ARBA00022857"/>
    </source>
</evidence>
<comment type="catalytic activity">
    <reaction evidence="26">
        <text>nonan-2-one + NADP(+) = (3E)-nonen-2-one + NADPH + H(+)</text>
        <dbReference type="Rhea" id="RHEA:50616"/>
        <dbReference type="ChEBI" id="CHEBI:15378"/>
        <dbReference type="ChEBI" id="CHEBI:57783"/>
        <dbReference type="ChEBI" id="CHEBI:58349"/>
        <dbReference type="ChEBI" id="CHEBI:77927"/>
        <dbReference type="ChEBI" id="CHEBI:133457"/>
    </reaction>
    <physiologicalReaction direction="right-to-left" evidence="26">
        <dbReference type="Rhea" id="RHEA:50618"/>
    </physiologicalReaction>
</comment>
<evidence type="ECO:0000256" key="4">
    <source>
        <dbReference type="ARBA" id="ARBA00011981"/>
    </source>
</evidence>
<evidence type="ECO:0000256" key="24">
    <source>
        <dbReference type="ARBA" id="ARBA00047878"/>
    </source>
</evidence>
<dbReference type="GO" id="GO:0005737">
    <property type="term" value="C:cytoplasm"/>
    <property type="evidence" value="ECO:0007669"/>
    <property type="project" value="UniProtKB-SubCell"/>
</dbReference>
<evidence type="ECO:0000256" key="7">
    <source>
        <dbReference type="ARBA" id="ARBA00022490"/>
    </source>
</evidence>
<evidence type="ECO:0000256" key="16">
    <source>
        <dbReference type="ARBA" id="ARBA00031851"/>
    </source>
</evidence>
<comment type="catalytic activity">
    <reaction evidence="24">
        <text>13,14-dihydro-15-oxo-prostaglandin F1alpha + NADP(+) = 15-oxoprostaglandin F1alpha + NADPH + H(+)</text>
        <dbReference type="Rhea" id="RHEA:50592"/>
        <dbReference type="ChEBI" id="CHEBI:15378"/>
        <dbReference type="ChEBI" id="CHEBI:57783"/>
        <dbReference type="ChEBI" id="CHEBI:58349"/>
        <dbReference type="ChEBI" id="CHEBI:79072"/>
        <dbReference type="ChEBI" id="CHEBI:133411"/>
    </reaction>
    <physiologicalReaction direction="right-to-left" evidence="24">
        <dbReference type="Rhea" id="RHEA:50594"/>
    </physiologicalReaction>
</comment>
<comment type="catalytic activity">
    <reaction evidence="32">
        <text>13,14-dihydro-15-oxo-prostaglandin E1 + NADP(+) = 15-oxoprostaglandin E1 + NADPH + H(+)</text>
        <dbReference type="Rhea" id="RHEA:50584"/>
        <dbReference type="ChEBI" id="CHEBI:15378"/>
        <dbReference type="ChEBI" id="CHEBI:57401"/>
        <dbReference type="ChEBI" id="CHEBI:57783"/>
        <dbReference type="ChEBI" id="CHEBI:58349"/>
        <dbReference type="ChEBI" id="CHEBI:133408"/>
    </reaction>
    <physiologicalReaction direction="right-to-left" evidence="32">
        <dbReference type="Rhea" id="RHEA:50586"/>
    </physiologicalReaction>
</comment>
<evidence type="ECO:0000256" key="25">
    <source>
        <dbReference type="ARBA" id="ARBA00047903"/>
    </source>
</evidence>
<dbReference type="EC" id="1.3.1.74" evidence="5"/>
<evidence type="ECO:0000256" key="31">
    <source>
        <dbReference type="ARBA" id="ARBA00049068"/>
    </source>
</evidence>
<evidence type="ECO:0000256" key="19">
    <source>
        <dbReference type="ARBA" id="ARBA00033119"/>
    </source>
</evidence>
<evidence type="ECO:0000256" key="3">
    <source>
        <dbReference type="ARBA" id="ARBA00011852"/>
    </source>
</evidence>
<evidence type="ECO:0000256" key="21">
    <source>
        <dbReference type="ARBA" id="ARBA00047617"/>
    </source>
</evidence>
<dbReference type="Pfam" id="PF00107">
    <property type="entry name" value="ADH_zinc_N"/>
    <property type="match status" value="3"/>
</dbReference>
<sequence length="1047" mass="115542">EGFPKPTDFKLVEEQLPPLKENGKNRDQILDNPMKNSLFFRLEYLTEAVFLSVDPYMRAYMPRVKPNTTMIGSQIAKIVESKSPKFPVGRYVVGQFGWRSHTVASESGPQELGLQTFLLPDFQELPVSLGLGVLGMPGNTAYFGLLELCQPKAGETVVISGAAGAVGSLVGQIAKIKGCTAIGIAGSDEKGKWLINELGFDHFINYKTQNVEEELKKAAPKGVDCYFDNVGGEISTTVINQMNQFGRVAVCGSISAYNATGPIKVSTPNASIVLQQLKLEGFIVSRWNNRWMEGIHQNLQWIKQGKLKYRETVTEGFENMFKAFTEMLQGGNVGKAIVKVIVESRSLKFPVGQYVLGPFGWRTHTVVPENGPTYVGMETYLLPDFQGLPISLALGVLGMPGNTALFGLLELCQPKAGETVVVSGAAGAVGSHAGQIAKIKGCIVIGIAGSDEKGKWLTEELGFDYFINYKTQNVEEELRKAAPQGVDCYYDNVGGEITTTVLNQMNAFGRVALSGSISSYNSIGPFKVTTPNLTIVLQQLKLEGFIVTRWNHRWMEGIQQNLQWIQQGKLKYRETVTEGFENIFKAFTDMLEGVNVGKAIVKVLALKMKFTSACATSGRTPQIKILMSLGELRPDEFFQTAENFAFILRSHRIVVVISNKLWLLVDMVVAKKFVLARQCQGFPKESDFELVEEELPPLKENEYLAEAVYLSVDPYMRGYMPRVKLNTTMYGTQVAKIVESRSLKFPVGQYVLGPFGWRTHTVVPENGPTYVGMETYLLPDFQGLPISLALGVLGMPGNTALFGLLELCQPKAGETVVVSGAAGAVGSHAGQIAKIKGCIVIGIAGSDEKGKWLTEELGFDYFINYKTQNVEEELRKAAPQGVDCYYDNVGGEITTTVLNQMNAFGRVALSGSISSYNSIGPFKVTTPNLTIVLQQLKLEGFIVTRWNHRWMEGIQQNLQWIQQGKLKYRETVTEGFENIFKAFTDMLEGVNVGKAIVKVLALKMKFTSACATSGRTPQIKILMSLGELRPDEFFQVNFNTYNFSKIY</sequence>
<keyword evidence="9" id="KW-0597">Phosphoprotein</keyword>
<dbReference type="Gene3D" id="3.40.50.720">
    <property type="entry name" value="NAD(P)-binding Rossmann-like Domain"/>
    <property type="match status" value="3"/>
</dbReference>
<evidence type="ECO:0000256" key="26">
    <source>
        <dbReference type="ARBA" id="ARBA00048066"/>
    </source>
</evidence>
<dbReference type="InterPro" id="IPR045010">
    <property type="entry name" value="MDR_fam"/>
</dbReference>
<comment type="similarity">
    <text evidence="2">Belongs to the NADP-dependent oxidoreductase L4BD family.</text>
</comment>
<dbReference type="InterPro" id="IPR036291">
    <property type="entry name" value="NAD(P)-bd_dom_sf"/>
</dbReference>
<dbReference type="EC" id="1.3.1.48" evidence="4"/>
<accession>U4U2A6</accession>
<evidence type="ECO:0000256" key="1">
    <source>
        <dbReference type="ARBA" id="ARBA00004496"/>
    </source>
</evidence>
<evidence type="ECO:0000259" key="35">
    <source>
        <dbReference type="SMART" id="SM00829"/>
    </source>
</evidence>
<gene>
    <name evidence="36" type="ORF">D910_05388</name>
</gene>
<evidence type="ECO:0000256" key="14">
    <source>
        <dbReference type="ARBA" id="ARBA00023098"/>
    </source>
</evidence>
<evidence type="ECO:0000256" key="2">
    <source>
        <dbReference type="ARBA" id="ARBA00010460"/>
    </source>
</evidence>
<organism evidence="36 37">
    <name type="scientific">Dendroctonus ponderosae</name>
    <name type="common">Mountain pine beetle</name>
    <dbReference type="NCBI Taxonomy" id="77166"/>
    <lineage>
        <taxon>Eukaryota</taxon>
        <taxon>Metazoa</taxon>
        <taxon>Ecdysozoa</taxon>
        <taxon>Arthropoda</taxon>
        <taxon>Hexapoda</taxon>
        <taxon>Insecta</taxon>
        <taxon>Pterygota</taxon>
        <taxon>Neoptera</taxon>
        <taxon>Endopterygota</taxon>
        <taxon>Coleoptera</taxon>
        <taxon>Polyphaga</taxon>
        <taxon>Cucujiformia</taxon>
        <taxon>Curculionidae</taxon>
        <taxon>Scolytinae</taxon>
        <taxon>Dendroctonus</taxon>
    </lineage>
</organism>